<feature type="transmembrane region" description="Helical" evidence="1">
    <location>
        <begin position="85"/>
        <end position="106"/>
    </location>
</feature>
<keyword evidence="4" id="KW-1185">Reference proteome</keyword>
<dbReference type="InterPro" id="IPR046283">
    <property type="entry name" value="DUF6320"/>
</dbReference>
<feature type="transmembrane region" description="Helical" evidence="1">
    <location>
        <begin position="60"/>
        <end position="79"/>
    </location>
</feature>
<sequence>MYCKNCGVELEDDMPVCPLCGKPVNGPHDAVQSHASAFDKQEIYLPPSVSRKRKKFTWEIVSLALGSGIVAAFIVDFIISHGITWSEYTTGIGVVIFCYVSVFAFWNKDAVLEIAGGFILSGIFLFILDIITSGVNWAFRLAIPLLLCLSVIAVLYIMVVRSARYKGINLIAYAFLGAALLCLCTEAIISHFRSEIWRLSWSVIVSACLAPVVMVLLFIHFRLKKGRDLERAFHI</sequence>
<dbReference type="Proteomes" id="UP000679126">
    <property type="component" value="Unassembled WGS sequence"/>
</dbReference>
<feature type="transmembrane region" description="Helical" evidence="1">
    <location>
        <begin position="170"/>
        <end position="189"/>
    </location>
</feature>
<feature type="domain" description="Zinc-ribbon" evidence="2">
    <location>
        <begin position="2"/>
        <end position="24"/>
    </location>
</feature>
<gene>
    <name evidence="3" type="ORF">J7I43_09190</name>
</gene>
<accession>A0ABS3YCI6</accession>
<dbReference type="RefSeq" id="WP_209145373.1">
    <property type="nucleotide sequence ID" value="NZ_JAGHKP010000002.1"/>
</dbReference>
<comment type="caution">
    <text evidence="3">The sequence shown here is derived from an EMBL/GenBank/DDBJ whole genome shotgun (WGS) entry which is preliminary data.</text>
</comment>
<evidence type="ECO:0000259" key="2">
    <source>
        <dbReference type="Pfam" id="PF13240"/>
    </source>
</evidence>
<keyword evidence="1" id="KW-0472">Membrane</keyword>
<dbReference type="Pfam" id="PF19845">
    <property type="entry name" value="DUF6320"/>
    <property type="match status" value="1"/>
</dbReference>
<organism evidence="3 4">
    <name type="scientific">Chitinophaga chungangae</name>
    <dbReference type="NCBI Taxonomy" id="2821488"/>
    <lineage>
        <taxon>Bacteria</taxon>
        <taxon>Pseudomonadati</taxon>
        <taxon>Bacteroidota</taxon>
        <taxon>Chitinophagia</taxon>
        <taxon>Chitinophagales</taxon>
        <taxon>Chitinophagaceae</taxon>
        <taxon>Chitinophaga</taxon>
    </lineage>
</organism>
<evidence type="ECO:0000313" key="4">
    <source>
        <dbReference type="Proteomes" id="UP000679126"/>
    </source>
</evidence>
<feature type="transmembrane region" description="Helical" evidence="1">
    <location>
        <begin position="111"/>
        <end position="131"/>
    </location>
</feature>
<keyword evidence="1" id="KW-1133">Transmembrane helix</keyword>
<dbReference type="InterPro" id="IPR026870">
    <property type="entry name" value="Zinc_ribbon_dom"/>
</dbReference>
<dbReference type="EMBL" id="JAGHKP010000002">
    <property type="protein sequence ID" value="MBO9152381.1"/>
    <property type="molecule type" value="Genomic_DNA"/>
</dbReference>
<keyword evidence="1" id="KW-0812">Transmembrane</keyword>
<name>A0ABS3YCI6_9BACT</name>
<proteinExistence type="predicted"/>
<feature type="transmembrane region" description="Helical" evidence="1">
    <location>
        <begin position="201"/>
        <end position="221"/>
    </location>
</feature>
<evidence type="ECO:0000313" key="3">
    <source>
        <dbReference type="EMBL" id="MBO9152381.1"/>
    </source>
</evidence>
<dbReference type="Pfam" id="PF13240">
    <property type="entry name" value="Zn_Ribbon_1"/>
    <property type="match status" value="1"/>
</dbReference>
<protein>
    <submittedName>
        <fullName evidence="3">Zinc ribbon domain-containing protein</fullName>
    </submittedName>
</protein>
<reference evidence="4" key="1">
    <citation type="submission" date="2021-03" db="EMBL/GenBank/DDBJ databases">
        <title>Assistant Professor.</title>
        <authorList>
            <person name="Huq M.A."/>
        </authorList>
    </citation>
    <scope>NUCLEOTIDE SEQUENCE [LARGE SCALE GENOMIC DNA]</scope>
    <source>
        <strain evidence="4">MAH-28</strain>
    </source>
</reference>
<feature type="transmembrane region" description="Helical" evidence="1">
    <location>
        <begin position="137"/>
        <end position="158"/>
    </location>
</feature>
<evidence type="ECO:0000256" key="1">
    <source>
        <dbReference type="SAM" id="Phobius"/>
    </source>
</evidence>